<sequence length="73" mass="8121">MHTATTDVQLQDDARYAYIQAKMTYEQSLRLAPMAPATKFSLSLLQSVMTRNMKAAPKDQSTMELSNLPIGLS</sequence>
<gene>
    <name evidence="1" type="ORF">GALL_193870</name>
</gene>
<proteinExistence type="predicted"/>
<comment type="caution">
    <text evidence="1">The sequence shown here is derived from an EMBL/GenBank/DDBJ whole genome shotgun (WGS) entry which is preliminary data.</text>
</comment>
<protein>
    <submittedName>
        <fullName evidence="1">Uncharacterized protein</fullName>
    </submittedName>
</protein>
<dbReference type="AlphaFoldDB" id="A0A1J5RSB8"/>
<dbReference type="EMBL" id="MLJW01000117">
    <property type="protein sequence ID" value="OIQ98562.1"/>
    <property type="molecule type" value="Genomic_DNA"/>
</dbReference>
<reference evidence="1" key="1">
    <citation type="submission" date="2016-10" db="EMBL/GenBank/DDBJ databases">
        <title>Sequence of Gallionella enrichment culture.</title>
        <authorList>
            <person name="Poehlein A."/>
            <person name="Muehling M."/>
            <person name="Daniel R."/>
        </authorList>
    </citation>
    <scope>NUCLEOTIDE SEQUENCE</scope>
</reference>
<accession>A0A1J5RSB8</accession>
<organism evidence="1">
    <name type="scientific">mine drainage metagenome</name>
    <dbReference type="NCBI Taxonomy" id="410659"/>
    <lineage>
        <taxon>unclassified sequences</taxon>
        <taxon>metagenomes</taxon>
        <taxon>ecological metagenomes</taxon>
    </lineage>
</organism>
<evidence type="ECO:0000313" key="1">
    <source>
        <dbReference type="EMBL" id="OIQ98562.1"/>
    </source>
</evidence>
<name>A0A1J5RSB8_9ZZZZ</name>